<proteinExistence type="predicted"/>
<dbReference type="EMBL" id="JAZHXJ010003277">
    <property type="protein sequence ID" value="KAL1835277.1"/>
    <property type="molecule type" value="Genomic_DNA"/>
</dbReference>
<name>A0ABR3V104_9PEZI</name>
<sequence>MPLRKTASWPSSIQNAAAPAASFLRLTAQDPMPSELFFFLPPSKLSYFFPPSSRDFDLIGFCSPCCSHLAVSSSDALRFASRPSSTARRFPAFADQIRILVSIPPHSLQALLLLSRPPPILPTCRNSGPPSSPEAMTITTCPKSSPHLPRG</sequence>
<evidence type="ECO:0000256" key="1">
    <source>
        <dbReference type="SAM" id="MobiDB-lite"/>
    </source>
</evidence>
<keyword evidence="3" id="KW-1185">Reference proteome</keyword>
<reference evidence="2 3" key="1">
    <citation type="journal article" date="2024" name="Commun. Biol.">
        <title>Comparative genomic analysis of thermophilic fungi reveals convergent evolutionary adaptations and gene losses.</title>
        <authorList>
            <person name="Steindorff A.S."/>
            <person name="Aguilar-Pontes M.V."/>
            <person name="Robinson A.J."/>
            <person name="Andreopoulos B."/>
            <person name="LaButti K."/>
            <person name="Kuo A."/>
            <person name="Mondo S."/>
            <person name="Riley R."/>
            <person name="Otillar R."/>
            <person name="Haridas S."/>
            <person name="Lipzen A."/>
            <person name="Grimwood J."/>
            <person name="Schmutz J."/>
            <person name="Clum A."/>
            <person name="Reid I.D."/>
            <person name="Moisan M.C."/>
            <person name="Butler G."/>
            <person name="Nguyen T.T.M."/>
            <person name="Dewar K."/>
            <person name="Conant G."/>
            <person name="Drula E."/>
            <person name="Henrissat B."/>
            <person name="Hansel C."/>
            <person name="Singer S."/>
            <person name="Hutchinson M.I."/>
            <person name="de Vries R.P."/>
            <person name="Natvig D.O."/>
            <person name="Powell A.J."/>
            <person name="Tsang A."/>
            <person name="Grigoriev I.V."/>
        </authorList>
    </citation>
    <scope>NUCLEOTIDE SEQUENCE [LARGE SCALE GENOMIC DNA]</scope>
    <source>
        <strain evidence="2 3">ATCC 24622</strain>
    </source>
</reference>
<feature type="region of interest" description="Disordered" evidence="1">
    <location>
        <begin position="126"/>
        <end position="151"/>
    </location>
</feature>
<organism evidence="2 3">
    <name type="scientific">Phialemonium thermophilum</name>
    <dbReference type="NCBI Taxonomy" id="223376"/>
    <lineage>
        <taxon>Eukaryota</taxon>
        <taxon>Fungi</taxon>
        <taxon>Dikarya</taxon>
        <taxon>Ascomycota</taxon>
        <taxon>Pezizomycotina</taxon>
        <taxon>Sordariomycetes</taxon>
        <taxon>Sordariomycetidae</taxon>
        <taxon>Cephalothecales</taxon>
        <taxon>Cephalothecaceae</taxon>
        <taxon>Phialemonium</taxon>
    </lineage>
</organism>
<dbReference type="Proteomes" id="UP001586593">
    <property type="component" value="Unassembled WGS sequence"/>
</dbReference>
<evidence type="ECO:0000313" key="2">
    <source>
        <dbReference type="EMBL" id="KAL1835277.1"/>
    </source>
</evidence>
<accession>A0ABR3V104</accession>
<evidence type="ECO:0000313" key="3">
    <source>
        <dbReference type="Proteomes" id="UP001586593"/>
    </source>
</evidence>
<comment type="caution">
    <text evidence="2">The sequence shown here is derived from an EMBL/GenBank/DDBJ whole genome shotgun (WGS) entry which is preliminary data.</text>
</comment>
<protein>
    <submittedName>
        <fullName evidence="2">Uncharacterized protein</fullName>
    </submittedName>
</protein>
<gene>
    <name evidence="2" type="ORF">VTK73DRAFT_5843</name>
</gene>